<evidence type="ECO:0000313" key="2">
    <source>
        <dbReference type="EMBL" id="TYS73682.1"/>
    </source>
</evidence>
<dbReference type="AlphaFoldDB" id="A0A5D4TGN6"/>
<protein>
    <submittedName>
        <fullName evidence="2">Uncharacterized protein</fullName>
    </submittedName>
</protein>
<dbReference type="EMBL" id="VTET01000002">
    <property type="protein sequence ID" value="TYS73682.1"/>
    <property type="molecule type" value="Genomic_DNA"/>
</dbReference>
<dbReference type="Pfam" id="PF26135">
    <property type="entry name" value="YuzI"/>
    <property type="match status" value="1"/>
</dbReference>
<evidence type="ECO:0000256" key="1">
    <source>
        <dbReference type="SAM" id="Phobius"/>
    </source>
</evidence>
<dbReference type="OrthoDB" id="2972455at2"/>
<dbReference type="Proteomes" id="UP000324517">
    <property type="component" value="Unassembled WGS sequence"/>
</dbReference>
<sequence>MVRGILFVTGFGTSVVGGISTIAYLNLFATGLSLMEFVLFLLTRPECYLLPIGMILVAISIYLSGNPNPSFRDNE</sequence>
<dbReference type="InterPro" id="IPR058887">
    <property type="entry name" value="YuzI-like"/>
</dbReference>
<accession>A0A5D4TGN6</accession>
<feature type="transmembrane region" description="Helical" evidence="1">
    <location>
        <begin position="47"/>
        <end position="65"/>
    </location>
</feature>
<reference evidence="2 3" key="1">
    <citation type="submission" date="2019-08" db="EMBL/GenBank/DDBJ databases">
        <title>Bacillus genomes from the desert of Cuatro Cienegas, Coahuila.</title>
        <authorList>
            <person name="Olmedo-Alvarez G."/>
        </authorList>
    </citation>
    <scope>NUCLEOTIDE SEQUENCE [LARGE SCALE GENOMIC DNA]</scope>
    <source>
        <strain evidence="2 3">CH98b_3T</strain>
    </source>
</reference>
<gene>
    <name evidence="2" type="ORF">FZC75_04950</name>
</gene>
<proteinExistence type="predicted"/>
<keyword evidence="1" id="KW-0812">Transmembrane</keyword>
<name>A0A5D4TGN6_9BACI</name>
<keyword evidence="1" id="KW-1133">Transmembrane helix</keyword>
<feature type="transmembrane region" description="Helical" evidence="1">
    <location>
        <begin position="6"/>
        <end position="27"/>
    </location>
</feature>
<dbReference type="RefSeq" id="WP_148978628.1">
    <property type="nucleotide sequence ID" value="NZ_JBNILI010000002.1"/>
</dbReference>
<organism evidence="2 3">
    <name type="scientific">Sutcliffiella horikoshii</name>
    <dbReference type="NCBI Taxonomy" id="79883"/>
    <lineage>
        <taxon>Bacteria</taxon>
        <taxon>Bacillati</taxon>
        <taxon>Bacillota</taxon>
        <taxon>Bacilli</taxon>
        <taxon>Bacillales</taxon>
        <taxon>Bacillaceae</taxon>
        <taxon>Sutcliffiella</taxon>
    </lineage>
</organism>
<evidence type="ECO:0000313" key="3">
    <source>
        <dbReference type="Proteomes" id="UP000324517"/>
    </source>
</evidence>
<comment type="caution">
    <text evidence="2">The sequence shown here is derived from an EMBL/GenBank/DDBJ whole genome shotgun (WGS) entry which is preliminary data.</text>
</comment>
<keyword evidence="1" id="KW-0472">Membrane</keyword>